<name>W1NT46_AMBTC</name>
<evidence type="ECO:0000313" key="2">
    <source>
        <dbReference type="Proteomes" id="UP000017836"/>
    </source>
</evidence>
<proteinExistence type="predicted"/>
<accession>W1NT46</accession>
<dbReference type="HOGENOM" id="CLU_1201275_0_0_1"/>
<dbReference type="AlphaFoldDB" id="W1NT46"/>
<organism evidence="1 2">
    <name type="scientific">Amborella trichopoda</name>
    <dbReference type="NCBI Taxonomy" id="13333"/>
    <lineage>
        <taxon>Eukaryota</taxon>
        <taxon>Viridiplantae</taxon>
        <taxon>Streptophyta</taxon>
        <taxon>Embryophyta</taxon>
        <taxon>Tracheophyta</taxon>
        <taxon>Spermatophyta</taxon>
        <taxon>Magnoliopsida</taxon>
        <taxon>Amborellales</taxon>
        <taxon>Amborellaceae</taxon>
        <taxon>Amborella</taxon>
    </lineage>
</organism>
<dbReference type="Proteomes" id="UP000017836">
    <property type="component" value="Unassembled WGS sequence"/>
</dbReference>
<reference evidence="2" key="1">
    <citation type="journal article" date="2013" name="Science">
        <title>The Amborella genome and the evolution of flowering plants.</title>
        <authorList>
            <consortium name="Amborella Genome Project"/>
        </authorList>
    </citation>
    <scope>NUCLEOTIDE SEQUENCE [LARGE SCALE GENOMIC DNA]</scope>
</reference>
<protein>
    <submittedName>
        <fullName evidence="1">Uncharacterized protein</fullName>
    </submittedName>
</protein>
<dbReference type="EMBL" id="KI394904">
    <property type="protein sequence ID" value="ERN00442.1"/>
    <property type="molecule type" value="Genomic_DNA"/>
</dbReference>
<sequence>MKVVVRETDAVRELVIDDASFFARERPFHSGRPFDNIFIDSFGLALNKAVTETKRPFTSRAFGVASFHSGESGAGSWRVTSLTVLRDNMVWIEVVASPFLSQRNMGRRWHCTIMRPLAAAHPWQAVSGPRRNGRAGRRFVPPPFSVIFDLVHYLTNLQELAKPRSSRGDEDGMRLLSLTRKTQSFFDNLEVTFSRRESSVDHPLKKSLPWLGLFRLMMNTVPAHLDELVVV</sequence>
<evidence type="ECO:0000313" key="1">
    <source>
        <dbReference type="EMBL" id="ERN00442.1"/>
    </source>
</evidence>
<dbReference type="Gramene" id="ERN00442">
    <property type="protein sequence ID" value="ERN00442"/>
    <property type="gene ID" value="AMTR_s00100p00118360"/>
</dbReference>
<keyword evidence="2" id="KW-1185">Reference proteome</keyword>
<gene>
    <name evidence="1" type="ORF">AMTR_s00100p00118360</name>
</gene>